<evidence type="ECO:0000256" key="6">
    <source>
        <dbReference type="SAM" id="MobiDB-lite"/>
    </source>
</evidence>
<dbReference type="Gene3D" id="3.20.20.80">
    <property type="entry name" value="Glycosidases"/>
    <property type="match status" value="1"/>
</dbReference>
<accession>A0ABV8TTJ0</accession>
<dbReference type="CDD" id="cd02871">
    <property type="entry name" value="GH18_chitinase_D-like"/>
    <property type="match status" value="1"/>
</dbReference>
<dbReference type="InterPro" id="IPR050542">
    <property type="entry name" value="Glycosyl_Hydrlase18_Chitinase"/>
</dbReference>
<dbReference type="Pfam" id="PF00704">
    <property type="entry name" value="Glyco_hydro_18"/>
    <property type="match status" value="1"/>
</dbReference>
<feature type="region of interest" description="Disordered" evidence="6">
    <location>
        <begin position="380"/>
        <end position="414"/>
    </location>
</feature>
<dbReference type="PROSITE" id="PS51910">
    <property type="entry name" value="GH18_2"/>
    <property type="match status" value="1"/>
</dbReference>
<evidence type="ECO:0000256" key="4">
    <source>
        <dbReference type="RuleBase" id="RU000489"/>
    </source>
</evidence>
<dbReference type="InterPro" id="IPR001223">
    <property type="entry name" value="Glyco_hydro18_cat"/>
</dbReference>
<evidence type="ECO:0000256" key="1">
    <source>
        <dbReference type="ARBA" id="ARBA00012729"/>
    </source>
</evidence>
<dbReference type="InterPro" id="IPR001579">
    <property type="entry name" value="Glyco_hydro_18_chit_AS"/>
</dbReference>
<evidence type="ECO:0000256" key="2">
    <source>
        <dbReference type="ARBA" id="ARBA00022801"/>
    </source>
</evidence>
<dbReference type="EC" id="3.2.1.14" evidence="1"/>
<evidence type="ECO:0000259" key="7">
    <source>
        <dbReference type="PROSITE" id="PS51910"/>
    </source>
</evidence>
<dbReference type="InterPro" id="IPR017853">
    <property type="entry name" value="GH"/>
</dbReference>
<organism evidence="8 9">
    <name type="scientific">Salininema proteolyticum</name>
    <dbReference type="NCBI Taxonomy" id="1607685"/>
    <lineage>
        <taxon>Bacteria</taxon>
        <taxon>Bacillati</taxon>
        <taxon>Actinomycetota</taxon>
        <taxon>Actinomycetes</taxon>
        <taxon>Glycomycetales</taxon>
        <taxon>Glycomycetaceae</taxon>
        <taxon>Salininema</taxon>
    </lineage>
</organism>
<dbReference type="InterPro" id="IPR011583">
    <property type="entry name" value="Chitinase_II/V-like_cat"/>
</dbReference>
<proteinExistence type="inferred from homology"/>
<protein>
    <recommendedName>
        <fullName evidence="1">chitinase</fullName>
        <ecNumber evidence="1">3.2.1.14</ecNumber>
    </recommendedName>
</protein>
<dbReference type="Proteomes" id="UP001595823">
    <property type="component" value="Unassembled WGS sequence"/>
</dbReference>
<feature type="compositionally biased region" description="Acidic residues" evidence="6">
    <location>
        <begin position="30"/>
        <end position="52"/>
    </location>
</feature>
<dbReference type="EMBL" id="JBHSDK010000002">
    <property type="protein sequence ID" value="MFC4334080.1"/>
    <property type="molecule type" value="Genomic_DNA"/>
</dbReference>
<keyword evidence="9" id="KW-1185">Reference proteome</keyword>
<reference evidence="9" key="1">
    <citation type="journal article" date="2019" name="Int. J. Syst. Evol. Microbiol.">
        <title>The Global Catalogue of Microorganisms (GCM) 10K type strain sequencing project: providing services to taxonomists for standard genome sequencing and annotation.</title>
        <authorList>
            <consortium name="The Broad Institute Genomics Platform"/>
            <consortium name="The Broad Institute Genome Sequencing Center for Infectious Disease"/>
            <person name="Wu L."/>
            <person name="Ma J."/>
        </authorList>
    </citation>
    <scope>NUCLEOTIDE SEQUENCE [LARGE SCALE GENOMIC DNA]</scope>
    <source>
        <strain evidence="9">IBRC-M 10908</strain>
    </source>
</reference>
<keyword evidence="2 4" id="KW-0378">Hydrolase</keyword>
<feature type="compositionally biased region" description="Acidic residues" evidence="6">
    <location>
        <begin position="394"/>
        <end position="414"/>
    </location>
</feature>
<gene>
    <name evidence="8" type="ORF">ACFPET_02585</name>
</gene>
<comment type="caution">
    <text evidence="8">The sequence shown here is derived from an EMBL/GenBank/DDBJ whole genome shotgun (WGS) entry which is preliminary data.</text>
</comment>
<feature type="domain" description="GH18" evidence="7">
    <location>
        <begin position="56"/>
        <end position="388"/>
    </location>
</feature>
<sequence>MADKCEKLLNLLRAFAECICECDEKPTDPDPTDPEDPEDPDPTDPEDPEDPEGPSTRLTGFYHASFTNEAGAMRLADVTDEWETVNIAFAVCPGDDGTIVFERDDAVVRIESDEEFAAAVKAHQDRGAKVLLSLGGERGIVRLRSEADRDRFVSSIKNLVETWGFDGIDLDFEGSLYLNRSDKDFENPTTPVIVNLIAALRQLVEDLGEDFTITMTPEVRSVQAAIEEYGASGEEDDQMRGAYLPVIHALRDIISQVNVQHYNTDMITDAEGNEYAAGTADFHVALVDLLIQGFPVGTTGQTFPGLDVSQVGIALPATADAAYSGFTESATMVQALDVLTGKADPAEDGYVPAAAYEDLAGLTAWSVNWNRKADGEFTQAYGSYFSEDGTTDPVDPEDPEEPEEPGEPEPEPRL</sequence>
<evidence type="ECO:0000313" key="9">
    <source>
        <dbReference type="Proteomes" id="UP001595823"/>
    </source>
</evidence>
<name>A0ABV8TTJ0_9ACTN</name>
<evidence type="ECO:0000256" key="3">
    <source>
        <dbReference type="ARBA" id="ARBA00023295"/>
    </source>
</evidence>
<dbReference type="GO" id="GO:0016787">
    <property type="term" value="F:hydrolase activity"/>
    <property type="evidence" value="ECO:0007669"/>
    <property type="project" value="UniProtKB-KW"/>
</dbReference>
<dbReference type="RefSeq" id="WP_380617814.1">
    <property type="nucleotide sequence ID" value="NZ_JBHSDK010000002.1"/>
</dbReference>
<dbReference type="PANTHER" id="PTHR45708">
    <property type="entry name" value="ENDOCHITINASE"/>
    <property type="match status" value="1"/>
</dbReference>
<dbReference type="SMART" id="SM00636">
    <property type="entry name" value="Glyco_18"/>
    <property type="match status" value="1"/>
</dbReference>
<comment type="similarity">
    <text evidence="5">Belongs to the glycosyl hydrolase 18 family.</text>
</comment>
<dbReference type="PANTHER" id="PTHR45708:SF49">
    <property type="entry name" value="ENDOCHITINASE"/>
    <property type="match status" value="1"/>
</dbReference>
<evidence type="ECO:0000313" key="8">
    <source>
        <dbReference type="EMBL" id="MFC4334080.1"/>
    </source>
</evidence>
<dbReference type="PROSITE" id="PS01095">
    <property type="entry name" value="GH18_1"/>
    <property type="match status" value="1"/>
</dbReference>
<evidence type="ECO:0000256" key="5">
    <source>
        <dbReference type="RuleBase" id="RU004453"/>
    </source>
</evidence>
<feature type="region of interest" description="Disordered" evidence="6">
    <location>
        <begin position="23"/>
        <end position="56"/>
    </location>
</feature>
<keyword evidence="3 4" id="KW-0326">Glycosidase</keyword>
<dbReference type="SUPFAM" id="SSF51445">
    <property type="entry name" value="(Trans)glycosidases"/>
    <property type="match status" value="1"/>
</dbReference>